<protein>
    <submittedName>
        <fullName evidence="2">Uncharacterized protein</fullName>
    </submittedName>
</protein>
<organism evidence="2 3">
    <name type="scientific">Thalassiosira oceanica</name>
    <name type="common">Marine diatom</name>
    <dbReference type="NCBI Taxonomy" id="159749"/>
    <lineage>
        <taxon>Eukaryota</taxon>
        <taxon>Sar</taxon>
        <taxon>Stramenopiles</taxon>
        <taxon>Ochrophyta</taxon>
        <taxon>Bacillariophyta</taxon>
        <taxon>Coscinodiscophyceae</taxon>
        <taxon>Thalassiosirophycidae</taxon>
        <taxon>Thalassiosirales</taxon>
        <taxon>Thalassiosiraceae</taxon>
        <taxon>Thalassiosira</taxon>
    </lineage>
</organism>
<gene>
    <name evidence="2" type="ORF">THAOC_07836</name>
</gene>
<evidence type="ECO:0000313" key="2">
    <source>
        <dbReference type="EMBL" id="EJK70777.1"/>
    </source>
</evidence>
<feature type="region of interest" description="Disordered" evidence="1">
    <location>
        <begin position="1"/>
        <end position="47"/>
    </location>
</feature>
<feature type="compositionally biased region" description="Pro residues" evidence="1">
    <location>
        <begin position="89"/>
        <end position="104"/>
    </location>
</feature>
<feature type="non-terminal residue" evidence="2">
    <location>
        <position position="1"/>
    </location>
</feature>
<sequence>GPEGPGGPARQGPRRGARQARQGGRGGLRRGRSDRAVPGRGEGGVDRVELYCATRRDEASTWVRRHDGGSNRLLFRLLPLHAASVFDAPPRPSPPSSPRTPAPQPAGTSRDVSPSTSP</sequence>
<accession>K0TJK9</accession>
<dbReference type="AlphaFoldDB" id="K0TJK9"/>
<dbReference type="EMBL" id="AGNL01008061">
    <property type="protein sequence ID" value="EJK70777.1"/>
    <property type="molecule type" value="Genomic_DNA"/>
</dbReference>
<dbReference type="Proteomes" id="UP000266841">
    <property type="component" value="Unassembled WGS sequence"/>
</dbReference>
<keyword evidence="3" id="KW-1185">Reference proteome</keyword>
<reference evidence="2 3" key="1">
    <citation type="journal article" date="2012" name="Genome Biol.">
        <title>Genome and low-iron response of an oceanic diatom adapted to chronic iron limitation.</title>
        <authorList>
            <person name="Lommer M."/>
            <person name="Specht M."/>
            <person name="Roy A.S."/>
            <person name="Kraemer L."/>
            <person name="Andreson R."/>
            <person name="Gutowska M.A."/>
            <person name="Wolf J."/>
            <person name="Bergner S.V."/>
            <person name="Schilhabel M.B."/>
            <person name="Klostermeier U.C."/>
            <person name="Beiko R.G."/>
            <person name="Rosenstiel P."/>
            <person name="Hippler M."/>
            <person name="Laroche J."/>
        </authorList>
    </citation>
    <scope>NUCLEOTIDE SEQUENCE [LARGE SCALE GENOMIC DNA]</scope>
    <source>
        <strain evidence="2 3">CCMP1005</strain>
    </source>
</reference>
<comment type="caution">
    <text evidence="2">The sequence shown here is derived from an EMBL/GenBank/DDBJ whole genome shotgun (WGS) entry which is preliminary data.</text>
</comment>
<name>K0TJK9_THAOC</name>
<feature type="compositionally biased region" description="Basic and acidic residues" evidence="1">
    <location>
        <begin position="31"/>
        <end position="47"/>
    </location>
</feature>
<evidence type="ECO:0000313" key="3">
    <source>
        <dbReference type="Proteomes" id="UP000266841"/>
    </source>
</evidence>
<feature type="region of interest" description="Disordered" evidence="1">
    <location>
        <begin position="85"/>
        <end position="118"/>
    </location>
</feature>
<proteinExistence type="predicted"/>
<evidence type="ECO:0000256" key="1">
    <source>
        <dbReference type="SAM" id="MobiDB-lite"/>
    </source>
</evidence>